<dbReference type="InterPro" id="IPR056924">
    <property type="entry name" value="SH3_Tf2-1"/>
</dbReference>
<gene>
    <name evidence="3" type="ORF">DH2020_016199</name>
</gene>
<keyword evidence="4" id="KW-1185">Reference proteome</keyword>
<name>A0ABR0W2X1_REHGL</name>
<accession>A0ABR0W2X1</accession>
<dbReference type="PANTHER" id="PTHR46148:SF60">
    <property type="entry name" value="CHROMO DOMAIN-CONTAINING PROTEIN"/>
    <property type="match status" value="1"/>
</dbReference>
<evidence type="ECO:0000313" key="4">
    <source>
        <dbReference type="Proteomes" id="UP001318860"/>
    </source>
</evidence>
<dbReference type="EMBL" id="JABTTQ020000022">
    <property type="protein sequence ID" value="KAK6142018.1"/>
    <property type="molecule type" value="Genomic_DNA"/>
</dbReference>
<sequence>MTPYEVLYGRKCRSPIYWDEVGEKKVLGPDLVEQMVKVIEKVRDRIKIAQDRQKSYADQRRKDLQFETGEKVFLKVSPTKGIVRFGKKGKLRPRFIGPFEILERVGDVAYRLALPLELAAIHNVFHVSMLRKYVHDPSHIINHEVMEVNRNMTYEEKPMVILVKDTQVEKTETSP</sequence>
<evidence type="ECO:0000313" key="3">
    <source>
        <dbReference type="EMBL" id="KAK6142018.1"/>
    </source>
</evidence>
<evidence type="ECO:0000256" key="1">
    <source>
        <dbReference type="SAM" id="Coils"/>
    </source>
</evidence>
<protein>
    <recommendedName>
        <fullName evidence="2">Tf2-1-like SH3-like domain-containing protein</fullName>
    </recommendedName>
</protein>
<reference evidence="3 4" key="1">
    <citation type="journal article" date="2021" name="Comput. Struct. Biotechnol. J.">
        <title>De novo genome assembly of the potent medicinal plant Rehmannia glutinosa using nanopore technology.</title>
        <authorList>
            <person name="Ma L."/>
            <person name="Dong C."/>
            <person name="Song C."/>
            <person name="Wang X."/>
            <person name="Zheng X."/>
            <person name="Niu Y."/>
            <person name="Chen S."/>
            <person name="Feng W."/>
        </authorList>
    </citation>
    <scope>NUCLEOTIDE SEQUENCE [LARGE SCALE GENOMIC DNA]</scope>
    <source>
        <strain evidence="3">DH-2019</strain>
    </source>
</reference>
<feature type="domain" description="Tf2-1-like SH3-like" evidence="2">
    <location>
        <begin position="69"/>
        <end position="134"/>
    </location>
</feature>
<dbReference type="Proteomes" id="UP001318860">
    <property type="component" value="Unassembled WGS sequence"/>
</dbReference>
<evidence type="ECO:0000259" key="2">
    <source>
        <dbReference type="Pfam" id="PF24626"/>
    </source>
</evidence>
<organism evidence="3 4">
    <name type="scientific">Rehmannia glutinosa</name>
    <name type="common">Chinese foxglove</name>
    <dbReference type="NCBI Taxonomy" id="99300"/>
    <lineage>
        <taxon>Eukaryota</taxon>
        <taxon>Viridiplantae</taxon>
        <taxon>Streptophyta</taxon>
        <taxon>Embryophyta</taxon>
        <taxon>Tracheophyta</taxon>
        <taxon>Spermatophyta</taxon>
        <taxon>Magnoliopsida</taxon>
        <taxon>eudicotyledons</taxon>
        <taxon>Gunneridae</taxon>
        <taxon>Pentapetalae</taxon>
        <taxon>asterids</taxon>
        <taxon>lamiids</taxon>
        <taxon>Lamiales</taxon>
        <taxon>Orobanchaceae</taxon>
        <taxon>Rehmannieae</taxon>
        <taxon>Rehmannia</taxon>
    </lineage>
</organism>
<proteinExistence type="predicted"/>
<dbReference type="Pfam" id="PF24626">
    <property type="entry name" value="SH3_Tf2-1"/>
    <property type="match status" value="1"/>
</dbReference>
<dbReference type="PANTHER" id="PTHR46148">
    <property type="entry name" value="CHROMO DOMAIN-CONTAINING PROTEIN"/>
    <property type="match status" value="1"/>
</dbReference>
<keyword evidence="1" id="KW-0175">Coiled coil</keyword>
<comment type="caution">
    <text evidence="3">The sequence shown here is derived from an EMBL/GenBank/DDBJ whole genome shotgun (WGS) entry which is preliminary data.</text>
</comment>
<feature type="coiled-coil region" evidence="1">
    <location>
        <begin position="32"/>
        <end position="59"/>
    </location>
</feature>